<name>A0AAQ1MD71_9FIRM</name>
<dbReference type="Pfam" id="PF04932">
    <property type="entry name" value="Wzy_C"/>
    <property type="match status" value="1"/>
</dbReference>
<dbReference type="InterPro" id="IPR007016">
    <property type="entry name" value="O-antigen_ligase-rel_domated"/>
</dbReference>
<feature type="transmembrane region" description="Helical" evidence="6">
    <location>
        <begin position="448"/>
        <end position="467"/>
    </location>
</feature>
<dbReference type="PANTHER" id="PTHR37422:SF13">
    <property type="entry name" value="LIPOPOLYSACCHARIDE BIOSYNTHESIS PROTEIN PA4999-RELATED"/>
    <property type="match status" value="1"/>
</dbReference>
<gene>
    <name evidence="8" type="ORF">GT747_03765</name>
    <name evidence="9" type="ORF">SAMN05444424_1441</name>
</gene>
<dbReference type="GO" id="GO:0016020">
    <property type="term" value="C:membrane"/>
    <property type="evidence" value="ECO:0007669"/>
    <property type="project" value="UniProtKB-SubCell"/>
</dbReference>
<feature type="transmembrane region" description="Helical" evidence="6">
    <location>
        <begin position="203"/>
        <end position="221"/>
    </location>
</feature>
<evidence type="ECO:0000313" key="10">
    <source>
        <dbReference type="Proteomes" id="UP000184089"/>
    </source>
</evidence>
<feature type="domain" description="O-antigen ligase-related" evidence="7">
    <location>
        <begin position="209"/>
        <end position="421"/>
    </location>
</feature>
<dbReference type="EMBL" id="WWVX01000002">
    <property type="protein sequence ID" value="MZL68891.1"/>
    <property type="molecule type" value="Genomic_DNA"/>
</dbReference>
<evidence type="ECO:0000256" key="3">
    <source>
        <dbReference type="ARBA" id="ARBA00022989"/>
    </source>
</evidence>
<evidence type="ECO:0000313" key="9">
    <source>
        <dbReference type="EMBL" id="SHG09319.1"/>
    </source>
</evidence>
<feature type="transmembrane region" description="Helical" evidence="6">
    <location>
        <begin position="177"/>
        <end position="196"/>
    </location>
</feature>
<keyword evidence="3 6" id="KW-1133">Transmembrane helix</keyword>
<sequence length="504" mass="56757">MGNKKVVERLLNEFLSTTNFKFACVIVFFCKANNYLNSSLIVKLLTVLLIGWGLAIIFRDIIGKKTILQFKYWKILLAFFASYSITVFVNRDVAFFSNIRDAVWFFITIFLFVAFPIGNQTAEVTESDKIFKLFLLLSFAFAAGSLIFVFTNTGGSDTYTWGFYANRLFGLYRSPNYGAVYSSVSLTISLYLLRWGACSQKKIVFLIFNMVCQFLYIVYSGSNTGKVTLLVCLIMYFGYGIVFGDSIKMRLANSLLCIVSAVMVLFCIDITKSLTVGIMNSLETKVSVSQQQDQSISSSQSASSSQTSQSSGTDKSESHESVSIPVEKKEPVSVPPEDKSFDLERKDYGNGELGNGRVYNWKVSLRVFKEYPLFGTSMRKYSVVVKNYDNSWRIQNSHPTLENDFFSLLVCTGVVGLILFLLSIVPIMKTILVGLWANRKSPGSVKTIWPALSISVVIGITTMFTDAVIFSNALQSVMFWISLGYTYRLCLNELQKREKGYELY</sequence>
<comment type="caution">
    <text evidence="9">The sequence shown here is derived from an EMBL/GenBank/DDBJ whole genome shotgun (WGS) entry which is preliminary data.</text>
</comment>
<feature type="region of interest" description="Disordered" evidence="5">
    <location>
        <begin position="296"/>
        <end position="346"/>
    </location>
</feature>
<accession>A0AAQ1MD71</accession>
<organism evidence="9 10">
    <name type="scientific">Bittarella massiliensis</name>
    <name type="common">ex Durand et al. 2017</name>
    <dbReference type="NCBI Taxonomy" id="1720313"/>
    <lineage>
        <taxon>Bacteria</taxon>
        <taxon>Bacillati</taxon>
        <taxon>Bacillota</taxon>
        <taxon>Clostridia</taxon>
        <taxon>Eubacteriales</taxon>
        <taxon>Oscillospiraceae</taxon>
        <taxon>Bittarella (ex Durand et al. 2017)</taxon>
    </lineage>
</organism>
<protein>
    <submittedName>
        <fullName evidence="9">O-Antigen ligase</fullName>
    </submittedName>
</protein>
<evidence type="ECO:0000256" key="5">
    <source>
        <dbReference type="SAM" id="MobiDB-lite"/>
    </source>
</evidence>
<keyword evidence="11" id="KW-1185">Reference proteome</keyword>
<feature type="compositionally biased region" description="Basic and acidic residues" evidence="5">
    <location>
        <begin position="314"/>
        <end position="346"/>
    </location>
</feature>
<dbReference type="Proteomes" id="UP000184089">
    <property type="component" value="Unassembled WGS sequence"/>
</dbReference>
<keyword evidence="4 6" id="KW-0472">Membrane</keyword>
<evidence type="ECO:0000313" key="11">
    <source>
        <dbReference type="Proteomes" id="UP000474718"/>
    </source>
</evidence>
<feature type="transmembrane region" description="Helical" evidence="6">
    <location>
        <begin position="227"/>
        <end position="244"/>
    </location>
</feature>
<evidence type="ECO:0000256" key="6">
    <source>
        <dbReference type="SAM" id="Phobius"/>
    </source>
</evidence>
<feature type="transmembrane region" description="Helical" evidence="6">
    <location>
        <begin position="405"/>
        <end position="427"/>
    </location>
</feature>
<dbReference type="InterPro" id="IPR051533">
    <property type="entry name" value="WaaL-like"/>
</dbReference>
<evidence type="ECO:0000256" key="4">
    <source>
        <dbReference type="ARBA" id="ARBA00023136"/>
    </source>
</evidence>
<feature type="transmembrane region" description="Helical" evidence="6">
    <location>
        <begin position="251"/>
        <end position="271"/>
    </location>
</feature>
<feature type="transmembrane region" description="Helical" evidence="6">
    <location>
        <begin position="40"/>
        <end position="58"/>
    </location>
</feature>
<keyword evidence="9" id="KW-0436">Ligase</keyword>
<dbReference type="RefSeq" id="WP_021657886.1">
    <property type="nucleotide sequence ID" value="NZ_FQVY01000002.1"/>
</dbReference>
<dbReference type="Proteomes" id="UP000474718">
    <property type="component" value="Unassembled WGS sequence"/>
</dbReference>
<evidence type="ECO:0000256" key="1">
    <source>
        <dbReference type="ARBA" id="ARBA00004141"/>
    </source>
</evidence>
<dbReference type="PANTHER" id="PTHR37422">
    <property type="entry name" value="TEICHURONIC ACID BIOSYNTHESIS PROTEIN TUAE"/>
    <property type="match status" value="1"/>
</dbReference>
<comment type="subcellular location">
    <subcellularLocation>
        <location evidence="1">Membrane</location>
        <topology evidence="1">Multi-pass membrane protein</topology>
    </subcellularLocation>
</comment>
<reference evidence="9" key="2">
    <citation type="submission" date="2016-11" db="EMBL/GenBank/DDBJ databases">
        <authorList>
            <person name="Varghese N."/>
            <person name="Submissions S."/>
        </authorList>
    </citation>
    <scope>NUCLEOTIDE SEQUENCE</scope>
    <source>
        <strain evidence="9">DSM 4029</strain>
    </source>
</reference>
<reference evidence="8 11" key="3">
    <citation type="journal article" date="2019" name="Nat. Med.">
        <title>A library of human gut bacterial isolates paired with longitudinal multiomics data enables mechanistic microbiome research.</title>
        <authorList>
            <person name="Poyet M."/>
            <person name="Groussin M."/>
            <person name="Gibbons S.M."/>
            <person name="Avila-Pacheco J."/>
            <person name="Jiang X."/>
            <person name="Kearney S.M."/>
            <person name="Perrotta A.R."/>
            <person name="Berdy B."/>
            <person name="Zhao S."/>
            <person name="Lieberman T.D."/>
            <person name="Swanson P.K."/>
            <person name="Smith M."/>
            <person name="Roesemann S."/>
            <person name="Alexander J.E."/>
            <person name="Rich S.A."/>
            <person name="Livny J."/>
            <person name="Vlamakis H."/>
            <person name="Clish C."/>
            <person name="Bullock K."/>
            <person name="Deik A."/>
            <person name="Scott J."/>
            <person name="Pierce K.A."/>
            <person name="Xavier R.J."/>
            <person name="Alm E.J."/>
        </authorList>
    </citation>
    <scope>NUCLEOTIDE SEQUENCE [LARGE SCALE GENOMIC DNA]</scope>
    <source>
        <strain evidence="8 11">BIOML-A2</strain>
    </source>
</reference>
<evidence type="ECO:0000313" key="8">
    <source>
        <dbReference type="EMBL" id="MZL68891.1"/>
    </source>
</evidence>
<dbReference type="GO" id="GO:0016874">
    <property type="term" value="F:ligase activity"/>
    <property type="evidence" value="ECO:0007669"/>
    <property type="project" value="UniProtKB-KW"/>
</dbReference>
<feature type="compositionally biased region" description="Low complexity" evidence="5">
    <location>
        <begin position="296"/>
        <end position="311"/>
    </location>
</feature>
<feature type="transmembrane region" description="Helical" evidence="6">
    <location>
        <begin position="70"/>
        <end position="90"/>
    </location>
</feature>
<keyword evidence="2 6" id="KW-0812">Transmembrane</keyword>
<feature type="transmembrane region" description="Helical" evidence="6">
    <location>
        <begin position="130"/>
        <end position="151"/>
    </location>
</feature>
<evidence type="ECO:0000259" key="7">
    <source>
        <dbReference type="Pfam" id="PF04932"/>
    </source>
</evidence>
<dbReference type="EMBL" id="FQVY01000002">
    <property type="protein sequence ID" value="SHG09319.1"/>
    <property type="molecule type" value="Genomic_DNA"/>
</dbReference>
<evidence type="ECO:0000256" key="2">
    <source>
        <dbReference type="ARBA" id="ARBA00022692"/>
    </source>
</evidence>
<feature type="transmembrane region" description="Helical" evidence="6">
    <location>
        <begin position="102"/>
        <end position="118"/>
    </location>
</feature>
<dbReference type="AlphaFoldDB" id="A0AAQ1MD71"/>
<proteinExistence type="predicted"/>
<reference evidence="10" key="1">
    <citation type="submission" date="2016-11" db="EMBL/GenBank/DDBJ databases">
        <authorList>
            <person name="Jaros S."/>
            <person name="Januszkiewicz K."/>
            <person name="Wedrychowicz H."/>
        </authorList>
    </citation>
    <scope>NUCLEOTIDE SEQUENCE [LARGE SCALE GENOMIC DNA]</scope>
    <source>
        <strain evidence="10">DSM 4029</strain>
    </source>
</reference>